<feature type="compositionally biased region" description="Polar residues" evidence="1">
    <location>
        <begin position="1"/>
        <end position="14"/>
    </location>
</feature>
<dbReference type="Proteomes" id="UP000313359">
    <property type="component" value="Unassembled WGS sequence"/>
</dbReference>
<evidence type="ECO:0000313" key="2">
    <source>
        <dbReference type="EMBL" id="RPD57160.1"/>
    </source>
</evidence>
<name>A0A5C2S194_9APHY</name>
<feature type="region of interest" description="Disordered" evidence="1">
    <location>
        <begin position="1"/>
        <end position="65"/>
    </location>
</feature>
<reference evidence="2" key="1">
    <citation type="journal article" date="2018" name="Genome Biol. Evol.">
        <title>Genomics and development of Lentinus tigrinus, a white-rot wood-decaying mushroom with dimorphic fruiting bodies.</title>
        <authorList>
            <person name="Wu B."/>
            <person name="Xu Z."/>
            <person name="Knudson A."/>
            <person name="Carlson A."/>
            <person name="Chen N."/>
            <person name="Kovaka S."/>
            <person name="LaButti K."/>
            <person name="Lipzen A."/>
            <person name="Pennachio C."/>
            <person name="Riley R."/>
            <person name="Schakwitz W."/>
            <person name="Umezawa K."/>
            <person name="Ohm R.A."/>
            <person name="Grigoriev I.V."/>
            <person name="Nagy L.G."/>
            <person name="Gibbons J."/>
            <person name="Hibbett D."/>
        </authorList>
    </citation>
    <scope>NUCLEOTIDE SEQUENCE [LARGE SCALE GENOMIC DNA]</scope>
    <source>
        <strain evidence="2">ALCF2SS1-6</strain>
    </source>
</reference>
<keyword evidence="3" id="KW-1185">Reference proteome</keyword>
<organism evidence="2 3">
    <name type="scientific">Lentinus tigrinus ALCF2SS1-6</name>
    <dbReference type="NCBI Taxonomy" id="1328759"/>
    <lineage>
        <taxon>Eukaryota</taxon>
        <taxon>Fungi</taxon>
        <taxon>Dikarya</taxon>
        <taxon>Basidiomycota</taxon>
        <taxon>Agaricomycotina</taxon>
        <taxon>Agaricomycetes</taxon>
        <taxon>Polyporales</taxon>
        <taxon>Polyporaceae</taxon>
        <taxon>Lentinus</taxon>
    </lineage>
</organism>
<dbReference type="AlphaFoldDB" id="A0A5C2S194"/>
<proteinExistence type="predicted"/>
<evidence type="ECO:0000313" key="3">
    <source>
        <dbReference type="Proteomes" id="UP000313359"/>
    </source>
</evidence>
<gene>
    <name evidence="2" type="ORF">L227DRAFT_614025</name>
</gene>
<dbReference type="EMBL" id="ML122283">
    <property type="protein sequence ID" value="RPD57160.1"/>
    <property type="molecule type" value="Genomic_DNA"/>
</dbReference>
<protein>
    <submittedName>
        <fullName evidence="2">Uncharacterized protein</fullName>
    </submittedName>
</protein>
<accession>A0A5C2S194</accession>
<evidence type="ECO:0000256" key="1">
    <source>
        <dbReference type="SAM" id="MobiDB-lite"/>
    </source>
</evidence>
<sequence>METSSGLRVNTSASPDEVLAPLPRPNPQNKHKRSIDEEVNAADDQGLHQGARSVKSLPARGRNSLTIGSSAEYKDVQPVEGGEERDLYAARHKKRRFLDPEILAFVTKLLPPGSSVDGSLLTSQIEMLLAKHGVVLTADADDADTMEDVISEPGSATQESLEEAAIEAELLSQQDSEYVLPVATPEDFQSAQSQYQVSPAENVAISMPRPVEESELPTSVSDQAQDTLSHVLAGATDPQLATRVDNSCITSVQSLADQLAGSVPLASFGYN</sequence>